<reference evidence="2 3" key="1">
    <citation type="journal article" date="2018" name="Sci. Data">
        <title>The draft genome sequence of cork oak.</title>
        <authorList>
            <person name="Ramos A.M."/>
            <person name="Usie A."/>
            <person name="Barbosa P."/>
            <person name="Barros P.M."/>
            <person name="Capote T."/>
            <person name="Chaves I."/>
            <person name="Simoes F."/>
            <person name="Abreu I."/>
            <person name="Carrasquinho I."/>
            <person name="Faro C."/>
            <person name="Guimaraes J.B."/>
            <person name="Mendonca D."/>
            <person name="Nobrega F."/>
            <person name="Rodrigues L."/>
            <person name="Saibo N.J.M."/>
            <person name="Varela M.C."/>
            <person name="Egas C."/>
            <person name="Matos J."/>
            <person name="Miguel C.M."/>
            <person name="Oliveira M.M."/>
            <person name="Ricardo C.P."/>
            <person name="Goncalves S."/>
        </authorList>
    </citation>
    <scope>NUCLEOTIDE SEQUENCE [LARGE SCALE GENOMIC DNA]</scope>
    <source>
        <strain evidence="3">cv. HL8</strain>
    </source>
</reference>
<sequence>MKTTNHCRDLLPQTHDRASKESKPTIPTFPTNQHISSSSDPRQRPLPQATNHPHANAIPFAVDLIQPIKTDSASPVVFSSIRIKVKGKGNWVADYFKKQQRILEGCLGMRSFKHTANMWLLF</sequence>
<name>A0AAW0LTH6_QUESU</name>
<feature type="compositionally biased region" description="Polar residues" evidence="1">
    <location>
        <begin position="28"/>
        <end position="40"/>
    </location>
</feature>
<dbReference type="EMBL" id="PKMF04000053">
    <property type="protein sequence ID" value="KAK7854605.1"/>
    <property type="molecule type" value="Genomic_DNA"/>
</dbReference>
<gene>
    <name evidence="2" type="ORF">CFP56_031462</name>
</gene>
<feature type="region of interest" description="Disordered" evidence="1">
    <location>
        <begin position="1"/>
        <end position="53"/>
    </location>
</feature>
<evidence type="ECO:0000313" key="2">
    <source>
        <dbReference type="EMBL" id="KAK7854605.1"/>
    </source>
</evidence>
<evidence type="ECO:0000313" key="3">
    <source>
        <dbReference type="Proteomes" id="UP000237347"/>
    </source>
</evidence>
<comment type="caution">
    <text evidence="2">The sequence shown here is derived from an EMBL/GenBank/DDBJ whole genome shotgun (WGS) entry which is preliminary data.</text>
</comment>
<keyword evidence="3" id="KW-1185">Reference proteome</keyword>
<organism evidence="2 3">
    <name type="scientific">Quercus suber</name>
    <name type="common">Cork oak</name>
    <dbReference type="NCBI Taxonomy" id="58331"/>
    <lineage>
        <taxon>Eukaryota</taxon>
        <taxon>Viridiplantae</taxon>
        <taxon>Streptophyta</taxon>
        <taxon>Embryophyta</taxon>
        <taxon>Tracheophyta</taxon>
        <taxon>Spermatophyta</taxon>
        <taxon>Magnoliopsida</taxon>
        <taxon>eudicotyledons</taxon>
        <taxon>Gunneridae</taxon>
        <taxon>Pentapetalae</taxon>
        <taxon>rosids</taxon>
        <taxon>fabids</taxon>
        <taxon>Fagales</taxon>
        <taxon>Fagaceae</taxon>
        <taxon>Quercus</taxon>
    </lineage>
</organism>
<dbReference type="AlphaFoldDB" id="A0AAW0LTH6"/>
<dbReference type="Proteomes" id="UP000237347">
    <property type="component" value="Unassembled WGS sequence"/>
</dbReference>
<feature type="compositionally biased region" description="Basic and acidic residues" evidence="1">
    <location>
        <begin position="1"/>
        <end position="23"/>
    </location>
</feature>
<accession>A0AAW0LTH6</accession>
<evidence type="ECO:0000256" key="1">
    <source>
        <dbReference type="SAM" id="MobiDB-lite"/>
    </source>
</evidence>
<protein>
    <submittedName>
        <fullName evidence="2">Uncharacterized protein</fullName>
    </submittedName>
</protein>
<proteinExistence type="predicted"/>